<accession>A0A168PP59</accession>
<proteinExistence type="predicted"/>
<dbReference type="RefSeq" id="WP_063602335.1">
    <property type="nucleotide sequence ID" value="NZ_LITQ01000038.1"/>
</dbReference>
<evidence type="ECO:0000313" key="2">
    <source>
        <dbReference type="EMBL" id="OBR97622.1"/>
    </source>
</evidence>
<reference evidence="2 4" key="2">
    <citation type="journal article" date="2016" name="Front. Microbiol.">
        <title>Industrial Acetogenic Biocatalysts: A Comparative Metabolic and Genomic Analysis.</title>
        <authorList>
            <person name="Bengelsdorf F."/>
            <person name="Poehlein A."/>
            <person name="Sonja S."/>
            <person name="Erz C."/>
            <person name="Hummel T."/>
            <person name="Hoffmeister S."/>
            <person name="Daniel R."/>
            <person name="Durre P."/>
        </authorList>
    </citation>
    <scope>NUCLEOTIDE SEQUENCE [LARGE SCALE GENOMIC DNA]</scope>
    <source>
        <strain evidence="2 4">PTA-10522</strain>
    </source>
</reference>
<dbReference type="Proteomes" id="UP000077384">
    <property type="component" value="Unassembled WGS sequence"/>
</dbReference>
<dbReference type="EMBL" id="LROR01000020">
    <property type="protein sequence ID" value="OBR97622.1"/>
    <property type="molecule type" value="Genomic_DNA"/>
</dbReference>
<sequence>MFSKIGFDRNIYKNVNLKMNEFNNYIPKISNASSSANVTKSVSRLVTTPLKQLSFKDNIIDIKDGYYIAKTLMHGNAEISVKNNHSKLLLYELYPNQDITHLFSEDEFNDITKTNELIDVLSSGKPIDKIVDLIRIFMPNSKDVGARLQSLGIESGKFCEIKGYSEKLFLDNSGWMYTNEEIENLRKGYNTENWLKLGFGFTKDSVFTIDGKEYRLDNNGHLNLPEGTICVPSKVNIRK</sequence>
<reference evidence="1 3" key="1">
    <citation type="journal article" date="2015" name="Biotechnol. Bioeng.">
        <title>Genome sequence and phenotypic characterization of Caulobacter segnis.</title>
        <authorList>
            <person name="Patel S."/>
            <person name="Fletcher B."/>
            <person name="Scott D.C."/>
            <person name="Ely B."/>
        </authorList>
    </citation>
    <scope>NUCLEOTIDE SEQUENCE [LARGE SCALE GENOMIC DNA]</scope>
    <source>
        <strain evidence="1 3">PS02</strain>
    </source>
</reference>
<organism evidence="1 3">
    <name type="scientific">Clostridium coskatii</name>
    <dbReference type="NCBI Taxonomy" id="1705578"/>
    <lineage>
        <taxon>Bacteria</taxon>
        <taxon>Bacillati</taxon>
        <taxon>Bacillota</taxon>
        <taxon>Clostridia</taxon>
        <taxon>Eubacteriales</taxon>
        <taxon>Clostridiaceae</taxon>
        <taxon>Clostridium</taxon>
    </lineage>
</organism>
<keyword evidence="4" id="KW-1185">Reference proteome</keyword>
<comment type="caution">
    <text evidence="1">The sequence shown here is derived from an EMBL/GenBank/DDBJ whole genome shotgun (WGS) entry which is preliminary data.</text>
</comment>
<evidence type="ECO:0000313" key="1">
    <source>
        <dbReference type="EMBL" id="OAA87987.1"/>
    </source>
</evidence>
<protein>
    <submittedName>
        <fullName evidence="1">Uncharacterized protein</fullName>
    </submittedName>
</protein>
<gene>
    <name evidence="2" type="ORF">CLCOS_02140</name>
    <name evidence="1" type="ORF">WX73_02683</name>
</gene>
<dbReference type="Proteomes" id="UP000093694">
    <property type="component" value="Unassembled WGS sequence"/>
</dbReference>
<name>A0A168PP59_9CLOT</name>
<dbReference type="AlphaFoldDB" id="A0A168PP59"/>
<evidence type="ECO:0000313" key="4">
    <source>
        <dbReference type="Proteomes" id="UP000093694"/>
    </source>
</evidence>
<dbReference type="EMBL" id="LITQ01000038">
    <property type="protein sequence ID" value="OAA87987.1"/>
    <property type="molecule type" value="Genomic_DNA"/>
</dbReference>
<dbReference type="PATRIC" id="fig|1705578.3.peg.2954"/>
<evidence type="ECO:0000313" key="3">
    <source>
        <dbReference type="Proteomes" id="UP000077384"/>
    </source>
</evidence>